<dbReference type="EMBL" id="CP003199">
    <property type="protein sequence ID" value="AEW45644.2"/>
    <property type="molecule type" value="Genomic_DNA"/>
</dbReference>
<keyword evidence="3" id="KW-1185">Reference proteome</keyword>
<feature type="compositionally biased region" description="Basic and acidic residues" evidence="1">
    <location>
        <begin position="40"/>
        <end position="70"/>
    </location>
</feature>
<evidence type="ECO:0000256" key="1">
    <source>
        <dbReference type="SAM" id="MobiDB-lite"/>
    </source>
</evidence>
<dbReference type="STRING" id="1111676.MHC_03930"/>
<dbReference type="KEGG" id="mhe:MHC_03930"/>
<proteinExistence type="predicted"/>
<dbReference type="Proteomes" id="UP000009135">
    <property type="component" value="Chromosome"/>
</dbReference>
<sequence length="211" mass="22169">MTLVKELDMPISTFKWLKIVGPVLTGIGGIIATSSLISKSAEEKPEEKLKTKALTDEDPTIKEWKDRNESEGNQGEGDGNPSSDSDTSNGGNQNETQPKNGKESTSEGQGKNEGTETSTSDEESGAESSSKEGGDASISDTGEGSEGVSEEESSGNGVTDIGSKEADYNHALGNAYGNIDRAMTAHEVEKTKQLKSNLEGLLGDLRGLVLN</sequence>
<organism evidence="2 3">
    <name type="scientific">Mycoplasma haemocanis (strain Illinois)</name>
    <dbReference type="NCBI Taxonomy" id="1111676"/>
    <lineage>
        <taxon>Bacteria</taxon>
        <taxon>Bacillati</taxon>
        <taxon>Mycoplasmatota</taxon>
        <taxon>Mollicutes</taxon>
        <taxon>Mycoplasmataceae</taxon>
        <taxon>Mycoplasma</taxon>
    </lineage>
</organism>
<accession>H6N7M2</accession>
<dbReference type="HOGENOM" id="CLU_1376828_0_0_14"/>
<evidence type="ECO:0000313" key="3">
    <source>
        <dbReference type="Proteomes" id="UP000009135"/>
    </source>
</evidence>
<gene>
    <name evidence="2" type="ordered locus">MHC_03930</name>
</gene>
<name>H6N7M2_MYCHN</name>
<protein>
    <submittedName>
        <fullName evidence="2">Uncharacterized protein</fullName>
    </submittedName>
</protein>
<feature type="compositionally biased region" description="Polar residues" evidence="1">
    <location>
        <begin position="80"/>
        <end position="99"/>
    </location>
</feature>
<feature type="region of interest" description="Disordered" evidence="1">
    <location>
        <begin position="38"/>
        <end position="165"/>
    </location>
</feature>
<evidence type="ECO:0000313" key="2">
    <source>
        <dbReference type="EMBL" id="AEW45644.2"/>
    </source>
</evidence>
<dbReference type="AlphaFoldDB" id="H6N7M2"/>
<reference evidence="2 3" key="1">
    <citation type="journal article" date="2012" name="J. Bacteriol.">
        <title>Complete genome sequence of Mycoplasma haemocanis strain Illinois.</title>
        <authorList>
            <person name="do Nascimento N.C."/>
            <person name="Guimaraes A.M."/>
            <person name="Santos A.P."/>
            <person name="Sanmiguel P.J."/>
            <person name="Messick J.B."/>
        </authorList>
    </citation>
    <scope>NUCLEOTIDE SEQUENCE [LARGE SCALE GENOMIC DNA]</scope>
    <source>
        <strain evidence="2 3">Illinois</strain>
    </source>
</reference>